<proteinExistence type="predicted"/>
<evidence type="ECO:0000313" key="2">
    <source>
        <dbReference type="Proteomes" id="UP000821845"/>
    </source>
</evidence>
<reference evidence="1" key="1">
    <citation type="submission" date="2020-05" db="EMBL/GenBank/DDBJ databases">
        <title>Large-scale comparative analyses of tick genomes elucidate their genetic diversity and vector capacities.</title>
        <authorList>
            <person name="Jia N."/>
            <person name="Wang J."/>
            <person name="Shi W."/>
            <person name="Du L."/>
            <person name="Sun Y."/>
            <person name="Zhan W."/>
            <person name="Jiang J."/>
            <person name="Wang Q."/>
            <person name="Zhang B."/>
            <person name="Ji P."/>
            <person name="Sakyi L.B."/>
            <person name="Cui X."/>
            <person name="Yuan T."/>
            <person name="Jiang B."/>
            <person name="Yang W."/>
            <person name="Lam T.T.-Y."/>
            <person name="Chang Q."/>
            <person name="Ding S."/>
            <person name="Wang X."/>
            <person name="Zhu J."/>
            <person name="Ruan X."/>
            <person name="Zhao L."/>
            <person name="Wei J."/>
            <person name="Que T."/>
            <person name="Du C."/>
            <person name="Cheng J."/>
            <person name="Dai P."/>
            <person name="Han X."/>
            <person name="Huang E."/>
            <person name="Gao Y."/>
            <person name="Liu J."/>
            <person name="Shao H."/>
            <person name="Ye R."/>
            <person name="Li L."/>
            <person name="Wei W."/>
            <person name="Wang X."/>
            <person name="Wang C."/>
            <person name="Yang T."/>
            <person name="Huo Q."/>
            <person name="Li W."/>
            <person name="Guo W."/>
            <person name="Chen H."/>
            <person name="Zhou L."/>
            <person name="Ni X."/>
            <person name="Tian J."/>
            <person name="Zhou Y."/>
            <person name="Sheng Y."/>
            <person name="Liu T."/>
            <person name="Pan Y."/>
            <person name="Xia L."/>
            <person name="Li J."/>
            <person name="Zhao F."/>
            <person name="Cao W."/>
        </authorList>
    </citation>
    <scope>NUCLEOTIDE SEQUENCE</scope>
    <source>
        <strain evidence="1">Hyas-2018</strain>
    </source>
</reference>
<gene>
    <name evidence="1" type="ORF">HPB50_016411</name>
</gene>
<keyword evidence="2" id="KW-1185">Reference proteome</keyword>
<comment type="caution">
    <text evidence="1">The sequence shown here is derived from an EMBL/GenBank/DDBJ whole genome shotgun (WGS) entry which is preliminary data.</text>
</comment>
<dbReference type="Proteomes" id="UP000821845">
    <property type="component" value="Chromosome 1"/>
</dbReference>
<sequence length="634" mass="71444">MDKDIFYGKRGTDKGVALVPLHPSDSELDSSDDDTSDETVHADTSEARPSQDYSVTSSPDHSTTTSLERGRLSLSASRSCPPSKKAKGRNRVLVPVSDDEDDSNKASKAPSKKPRKWDKVDIPSIEVPEKNHDPVCEVKSPYAYFTYMFTDKLVDLITFQTNLYSTQEQGKSIATNAEEIRRFLGILTLMGVYKFPSLEDYWSLDGRFPPVADVMPLKRFQALRRYVHFANNLDNGTNSDRFWKVRPLFENLRQQFLKIPAERKQSIDEVMVAYKGTRAGNLRQYVSNKPDKWGFKIFCRSSSTGIIHDMLLYQGSSTFFNVSLSSEEQGLLLGAKVVLALSRTIDEPQHSVLFFDNFFTNYNLIEFMKAELNIHCVGTVRANRSGGANCCLKEDKILSKEKRGAIDYCSSAGVIAVKWHDNRCVTLLSNAYGVQPLSYVKRYNAEEKTKVPVTCPAVVQAYNEHMGGIDLSDMLVHLYKTPSKSRRWHFPLFAYSLDVSIVNAWLLYKRHCFALNENIMPLKDFRVSVGKSLKSANQVLVPRPVGRPPMKVLQLSVPKRKHAMPSDDARYDNVSHWPVAALERAFGSPPQEGNQTRGRCAMCHKGVSGFKCAKCGVFLCLKSGNNCFLTFHTR</sequence>
<organism evidence="1 2">
    <name type="scientific">Hyalomma asiaticum</name>
    <name type="common">Tick</name>
    <dbReference type="NCBI Taxonomy" id="266040"/>
    <lineage>
        <taxon>Eukaryota</taxon>
        <taxon>Metazoa</taxon>
        <taxon>Ecdysozoa</taxon>
        <taxon>Arthropoda</taxon>
        <taxon>Chelicerata</taxon>
        <taxon>Arachnida</taxon>
        <taxon>Acari</taxon>
        <taxon>Parasitiformes</taxon>
        <taxon>Ixodida</taxon>
        <taxon>Ixodoidea</taxon>
        <taxon>Ixodidae</taxon>
        <taxon>Hyalomminae</taxon>
        <taxon>Hyalomma</taxon>
    </lineage>
</organism>
<dbReference type="EMBL" id="CM023481">
    <property type="protein sequence ID" value="KAH6946988.1"/>
    <property type="molecule type" value="Genomic_DNA"/>
</dbReference>
<protein>
    <submittedName>
        <fullName evidence="1">Uncharacterized protein</fullName>
    </submittedName>
</protein>
<accession>A0ACB7TJ53</accession>
<name>A0ACB7TJ53_HYAAI</name>
<evidence type="ECO:0000313" key="1">
    <source>
        <dbReference type="EMBL" id="KAH6946988.1"/>
    </source>
</evidence>